<keyword evidence="2" id="KW-1185">Reference proteome</keyword>
<dbReference type="KEGG" id="kre:GWK63_15775"/>
<dbReference type="AlphaFoldDB" id="A0A181C5B6"/>
<dbReference type="GeneID" id="85023620"/>
<name>A0A181C5B6_9PROT</name>
<gene>
    <name evidence="1" type="ORF">GWK63_15775</name>
</gene>
<organism evidence="1 2">
    <name type="scientific">Komagataeibacter rhaeticus</name>
    <dbReference type="NCBI Taxonomy" id="215221"/>
    <lineage>
        <taxon>Bacteria</taxon>
        <taxon>Pseudomonadati</taxon>
        <taxon>Pseudomonadota</taxon>
        <taxon>Alphaproteobacteria</taxon>
        <taxon>Acetobacterales</taxon>
        <taxon>Acetobacteraceae</taxon>
        <taxon>Komagataeibacter</taxon>
    </lineage>
</organism>
<dbReference type="RefSeq" id="WP_139064278.1">
    <property type="nucleotide sequence ID" value="NZ_CP050139.1"/>
</dbReference>
<dbReference type="PROSITE" id="PS51257">
    <property type="entry name" value="PROKAR_LIPOPROTEIN"/>
    <property type="match status" value="1"/>
</dbReference>
<accession>A0A181C5B6</accession>
<evidence type="ECO:0000313" key="1">
    <source>
        <dbReference type="EMBL" id="QIP36708.1"/>
    </source>
</evidence>
<protein>
    <submittedName>
        <fullName evidence="1">Uncharacterized protein</fullName>
    </submittedName>
</protein>
<dbReference type="EMBL" id="CP050139">
    <property type="protein sequence ID" value="QIP36708.1"/>
    <property type="molecule type" value="Genomic_DNA"/>
</dbReference>
<proteinExistence type="predicted"/>
<dbReference type="Proteomes" id="UP000502533">
    <property type="component" value="Chromosome"/>
</dbReference>
<evidence type="ECO:0000313" key="2">
    <source>
        <dbReference type="Proteomes" id="UP000502533"/>
    </source>
</evidence>
<sequence>MKKIYLLSFLALTACGGPRLPKQFDVNEVAWSKIPSSSKLIVRGYTINRYGKEKRCDSGGATYATLYPQSSYFDQWWKIETSGWHFTDTPSKLAQSYMKKAPLQRFCQFEFDNVAPGKWYLEMNMGYYSFSMYETYGSREEKTFKPRYGDLNDHYVHVTIIIDTTDEIKKTMIVYYPHKKGSPVEQLEWVEPHKDKKKDTNGMFEGN</sequence>
<reference evidence="1 2" key="1">
    <citation type="submission" date="2020-03" db="EMBL/GenBank/DDBJ databases">
        <title>Isolation of cellulose-producing strains, genome characterization and application of the synthesized cellulose films as an economical and sustainable material for piezoelectric sensor construction.</title>
        <authorList>
            <person name="Mangayil R.K."/>
        </authorList>
    </citation>
    <scope>NUCLEOTIDE SEQUENCE [LARGE SCALE GENOMIC DNA]</scope>
    <source>
        <strain evidence="1 2">ENS 9a1a</strain>
    </source>
</reference>